<gene>
    <name evidence="5" type="ORF">E2I00_000032</name>
</gene>
<proteinExistence type="predicted"/>
<evidence type="ECO:0000256" key="2">
    <source>
        <dbReference type="ARBA" id="ARBA00023180"/>
    </source>
</evidence>
<feature type="non-terminal residue" evidence="5">
    <location>
        <position position="374"/>
    </location>
</feature>
<accession>A0A643C0T0</accession>
<feature type="region of interest" description="Disordered" evidence="3">
    <location>
        <begin position="38"/>
        <end position="59"/>
    </location>
</feature>
<dbReference type="InterPro" id="IPR051755">
    <property type="entry name" value="Ig-like_CS_Receptor"/>
</dbReference>
<dbReference type="EMBL" id="SGJD01003096">
    <property type="protein sequence ID" value="KAB0393620.1"/>
    <property type="molecule type" value="Genomic_DNA"/>
</dbReference>
<feature type="non-terminal residue" evidence="5">
    <location>
        <position position="1"/>
    </location>
</feature>
<evidence type="ECO:0000256" key="1">
    <source>
        <dbReference type="ARBA" id="ARBA00023157"/>
    </source>
</evidence>
<evidence type="ECO:0000259" key="4">
    <source>
        <dbReference type="PROSITE" id="PS50835"/>
    </source>
</evidence>
<dbReference type="OrthoDB" id="6370831at2759"/>
<sequence>GKTEPKGIRSHCRFLNRAGTDMLRAREQHGVRRCRRFGSQRGVNGKPSRRPEGCSQTGHIVSPQGCTHHSASLRLLLWDAAGSQRTVTAISFQYGQPFISLAGPTHRTTPGNPVPFNCTTDSFGCSDFNVTWMKDRDEHPASAQHLVTGDKGNYSVTSKVTDLRMKALGLVPGRERHRGQADRGNFNRCSFLFLCPVAPTLKITTKPSRMQIHYRCKTQTMKSPQVIRSPDGTYTLEHTWQAEAMLDSSKFACWVVQDEKPPDQANTTLWAQGGVSPTGRSRHSYALQGPLQFCTCQVTVTCIKNTHQLLKPQTSIHLSGDTYNVTRSVLISLQADNVYSPVLCQVKHRSTLVSQKTIQLDQYLRDKDILFVQT</sequence>
<name>A0A643C0T0_BALPH</name>
<comment type="caution">
    <text evidence="5">The sequence shown here is derived from an EMBL/GenBank/DDBJ whole genome shotgun (WGS) entry which is preliminary data.</text>
</comment>
<dbReference type="PANTHER" id="PTHR19971">
    <property type="entry name" value="SIGNAL-REGULATORY PROTEIN BETA"/>
    <property type="match status" value="1"/>
</dbReference>
<feature type="domain" description="Ig-like" evidence="4">
    <location>
        <begin position="97"/>
        <end position="155"/>
    </location>
</feature>
<dbReference type="InterPro" id="IPR013783">
    <property type="entry name" value="Ig-like_fold"/>
</dbReference>
<dbReference type="SUPFAM" id="SSF48726">
    <property type="entry name" value="Immunoglobulin"/>
    <property type="match status" value="1"/>
</dbReference>
<reference evidence="5 6" key="1">
    <citation type="journal article" date="2019" name="PLoS ONE">
        <title>Genomic analyses reveal an absence of contemporary introgressive admixture between fin whales and blue whales, despite known hybrids.</title>
        <authorList>
            <person name="Westbury M.V."/>
            <person name="Petersen B."/>
            <person name="Lorenzen E.D."/>
        </authorList>
    </citation>
    <scope>NUCLEOTIDE SEQUENCE [LARGE SCALE GENOMIC DNA]</scope>
    <source>
        <strain evidence="5">FinWhale-01</strain>
    </source>
</reference>
<evidence type="ECO:0000313" key="5">
    <source>
        <dbReference type="EMBL" id="KAB0393620.1"/>
    </source>
</evidence>
<protein>
    <recommendedName>
        <fullName evidence="4">Ig-like domain-containing protein</fullName>
    </recommendedName>
</protein>
<organism evidence="5 6">
    <name type="scientific">Balaenoptera physalus</name>
    <name type="common">Fin whale</name>
    <name type="synonym">Balaena physalus</name>
    <dbReference type="NCBI Taxonomy" id="9770"/>
    <lineage>
        <taxon>Eukaryota</taxon>
        <taxon>Metazoa</taxon>
        <taxon>Chordata</taxon>
        <taxon>Craniata</taxon>
        <taxon>Vertebrata</taxon>
        <taxon>Euteleostomi</taxon>
        <taxon>Mammalia</taxon>
        <taxon>Eutheria</taxon>
        <taxon>Laurasiatheria</taxon>
        <taxon>Artiodactyla</taxon>
        <taxon>Whippomorpha</taxon>
        <taxon>Cetacea</taxon>
        <taxon>Mysticeti</taxon>
        <taxon>Balaenopteridae</taxon>
        <taxon>Balaenoptera</taxon>
    </lineage>
</organism>
<keyword evidence="2" id="KW-0325">Glycoprotein</keyword>
<dbReference type="InterPro" id="IPR007110">
    <property type="entry name" value="Ig-like_dom"/>
</dbReference>
<dbReference type="InterPro" id="IPR036179">
    <property type="entry name" value="Ig-like_dom_sf"/>
</dbReference>
<keyword evidence="6" id="KW-1185">Reference proteome</keyword>
<dbReference type="PROSITE" id="PS50835">
    <property type="entry name" value="IG_LIKE"/>
    <property type="match status" value="1"/>
</dbReference>
<dbReference type="AlphaFoldDB" id="A0A643C0T0"/>
<evidence type="ECO:0000256" key="3">
    <source>
        <dbReference type="SAM" id="MobiDB-lite"/>
    </source>
</evidence>
<dbReference type="Gene3D" id="2.60.40.10">
    <property type="entry name" value="Immunoglobulins"/>
    <property type="match status" value="1"/>
</dbReference>
<evidence type="ECO:0000313" key="6">
    <source>
        <dbReference type="Proteomes" id="UP000437017"/>
    </source>
</evidence>
<keyword evidence="1" id="KW-1015">Disulfide bond</keyword>
<dbReference type="Proteomes" id="UP000437017">
    <property type="component" value="Unassembled WGS sequence"/>
</dbReference>